<keyword evidence="3" id="KW-1185">Reference proteome</keyword>
<evidence type="ECO:0000313" key="3">
    <source>
        <dbReference type="Proteomes" id="UP001446871"/>
    </source>
</evidence>
<proteinExistence type="predicted"/>
<protein>
    <recommendedName>
        <fullName evidence="4">Mid2 domain-containing protein</fullName>
    </recommendedName>
</protein>
<feature type="transmembrane region" description="Helical" evidence="1">
    <location>
        <begin position="220"/>
        <end position="242"/>
    </location>
</feature>
<accession>A0ABR1U1L9</accession>
<reference evidence="2 3" key="1">
    <citation type="submission" date="2023-01" db="EMBL/GenBank/DDBJ databases">
        <title>Analysis of 21 Apiospora genomes using comparative genomics revels a genus with tremendous synthesis potential of carbohydrate active enzymes and secondary metabolites.</title>
        <authorList>
            <person name="Sorensen T."/>
        </authorList>
    </citation>
    <scope>NUCLEOTIDE SEQUENCE [LARGE SCALE GENOMIC DNA]</scope>
    <source>
        <strain evidence="2 3">CBS 83171</strain>
    </source>
</reference>
<evidence type="ECO:0000256" key="1">
    <source>
        <dbReference type="SAM" id="Phobius"/>
    </source>
</evidence>
<sequence length="317" mass="33879">MIGLLPAIVTVAGFVRCQQQPLSAETFLNPDNAVTASDFSVNPVWMIGEVQTIRWTTTYTDYTISLWQQNIDESGSALQGPTIFQSRTPVAFTQFDWVPQIFSFDLSESNVFFLRLRPGAAEAPSTRSGYFNISLTSPSPLPPPLPSFILPRAVTETPGELHESAPTIDPPFSALTLDSGPPPPSHVASQGTLPHQTYIIAGSTSSAAAAADPLSTGAKIGIGAGAAVGGLALIVAGVMLTFRQARKRDSAMRLSTLKELPTVPRVYPGGAGSDSYSHFYQLKEDYPSTISTKGYSARQVTISETRLGYQPRVAELG</sequence>
<dbReference type="Proteomes" id="UP001446871">
    <property type="component" value="Unassembled WGS sequence"/>
</dbReference>
<evidence type="ECO:0000313" key="2">
    <source>
        <dbReference type="EMBL" id="KAK8052703.1"/>
    </source>
</evidence>
<dbReference type="EMBL" id="JAQQWM010000008">
    <property type="protein sequence ID" value="KAK8052703.1"/>
    <property type="molecule type" value="Genomic_DNA"/>
</dbReference>
<organism evidence="2 3">
    <name type="scientific">Apiospora saccharicola</name>
    <dbReference type="NCBI Taxonomy" id="335842"/>
    <lineage>
        <taxon>Eukaryota</taxon>
        <taxon>Fungi</taxon>
        <taxon>Dikarya</taxon>
        <taxon>Ascomycota</taxon>
        <taxon>Pezizomycotina</taxon>
        <taxon>Sordariomycetes</taxon>
        <taxon>Xylariomycetidae</taxon>
        <taxon>Amphisphaeriales</taxon>
        <taxon>Apiosporaceae</taxon>
        <taxon>Apiospora</taxon>
    </lineage>
</organism>
<keyword evidence="1" id="KW-0812">Transmembrane</keyword>
<name>A0ABR1U1L9_9PEZI</name>
<keyword evidence="1" id="KW-0472">Membrane</keyword>
<keyword evidence="1" id="KW-1133">Transmembrane helix</keyword>
<comment type="caution">
    <text evidence="2">The sequence shown here is derived from an EMBL/GenBank/DDBJ whole genome shotgun (WGS) entry which is preliminary data.</text>
</comment>
<evidence type="ECO:0008006" key="4">
    <source>
        <dbReference type="Google" id="ProtNLM"/>
    </source>
</evidence>
<gene>
    <name evidence="2" type="ORF">PG996_012004</name>
</gene>